<dbReference type="InterPro" id="IPR029327">
    <property type="entry name" value="HAUS4"/>
</dbReference>
<evidence type="ECO:0008006" key="3">
    <source>
        <dbReference type="Google" id="ProtNLM"/>
    </source>
</evidence>
<sequence length="367" mass="42811">MDALQELEKSQHIKVVDKLNGQFPVHLTVTDVDQYPEFINLISELSSFLTPDCISKHLQREHVQAEEAMRHERHSWLLNHILHNELHELEMYFELQGQDMSLSSNDQQFQKVLQECLTLSEIGDYFDYSSDPSSKVALLGLTHEDLALHSKYKKHLSSLQQKLIPEIEERLMKKCENLVSFYESQGNSESSKLMYARSSQLPALVEADIQKLEEEKKLLHEDTLKRDKQFWLYYQILLDSLRLLETLISKYRLKDQPEYDAFTSEWLIAKCDAMCLKIKLVELQVLCDTYTVETIQALATIRRHAEIAIKESEKEKTHRSRALQTYQSVGMGFDSIVEEFGRLKKELENKQWALKELEQTAEQKSAG</sequence>
<dbReference type="Pfam" id="PF14735">
    <property type="entry name" value="HAUS4"/>
    <property type="match status" value="1"/>
</dbReference>
<proteinExistence type="predicted"/>
<gene>
    <name evidence="1" type="ORF">ACJMK2_009173</name>
</gene>
<name>A0ABD3VBG1_SINWO</name>
<dbReference type="EMBL" id="JBJQND010000012">
    <property type="protein sequence ID" value="KAL3858924.1"/>
    <property type="molecule type" value="Genomic_DNA"/>
</dbReference>
<dbReference type="PRINTS" id="PR02090">
    <property type="entry name" value="HAUSAUGMINL4"/>
</dbReference>
<protein>
    <recommendedName>
        <fullName evidence="3">HAUS augmin-like complex subunit 4</fullName>
    </recommendedName>
</protein>
<dbReference type="PANTHER" id="PTHR16219">
    <property type="entry name" value="AUGMIN SUBUNIT 4 FAMILY MEMBER"/>
    <property type="match status" value="1"/>
</dbReference>
<evidence type="ECO:0000313" key="1">
    <source>
        <dbReference type="EMBL" id="KAL3858924.1"/>
    </source>
</evidence>
<dbReference type="PANTHER" id="PTHR16219:SF1">
    <property type="entry name" value="HAUS AUGMIN-LIKE COMPLEX SUBUNIT 4"/>
    <property type="match status" value="1"/>
</dbReference>
<organism evidence="1 2">
    <name type="scientific">Sinanodonta woodiana</name>
    <name type="common">Chinese pond mussel</name>
    <name type="synonym">Anodonta woodiana</name>
    <dbReference type="NCBI Taxonomy" id="1069815"/>
    <lineage>
        <taxon>Eukaryota</taxon>
        <taxon>Metazoa</taxon>
        <taxon>Spiralia</taxon>
        <taxon>Lophotrochozoa</taxon>
        <taxon>Mollusca</taxon>
        <taxon>Bivalvia</taxon>
        <taxon>Autobranchia</taxon>
        <taxon>Heteroconchia</taxon>
        <taxon>Palaeoheterodonta</taxon>
        <taxon>Unionida</taxon>
        <taxon>Unionoidea</taxon>
        <taxon>Unionidae</taxon>
        <taxon>Unioninae</taxon>
        <taxon>Sinanodonta</taxon>
    </lineage>
</organism>
<comment type="caution">
    <text evidence="1">The sequence shown here is derived from an EMBL/GenBank/DDBJ whole genome shotgun (WGS) entry which is preliminary data.</text>
</comment>
<dbReference type="InterPro" id="IPR026214">
    <property type="entry name" value="HAUS4_met"/>
</dbReference>
<reference evidence="1 2" key="1">
    <citation type="submission" date="2024-11" db="EMBL/GenBank/DDBJ databases">
        <title>Chromosome-level genome assembly of the freshwater bivalve Anodonta woodiana.</title>
        <authorList>
            <person name="Chen X."/>
        </authorList>
    </citation>
    <scope>NUCLEOTIDE SEQUENCE [LARGE SCALE GENOMIC DNA]</scope>
    <source>
        <strain evidence="1">MN2024</strain>
        <tissue evidence="1">Gills</tissue>
    </source>
</reference>
<evidence type="ECO:0000313" key="2">
    <source>
        <dbReference type="Proteomes" id="UP001634394"/>
    </source>
</evidence>
<dbReference type="AlphaFoldDB" id="A0ABD3VBG1"/>
<accession>A0ABD3VBG1</accession>
<dbReference type="Proteomes" id="UP001634394">
    <property type="component" value="Unassembled WGS sequence"/>
</dbReference>
<keyword evidence="2" id="KW-1185">Reference proteome</keyword>